<dbReference type="PANTHER" id="PTHR21621:SF0">
    <property type="entry name" value="BETA-CITRYLGLUTAMATE SYNTHASE B-RELATED"/>
    <property type="match status" value="1"/>
</dbReference>
<dbReference type="AlphaFoldDB" id="A0A7C1H4H1"/>
<keyword evidence="3" id="KW-0436">Ligase</keyword>
<keyword evidence="1" id="KW-0547">Nucleotide-binding</keyword>
<dbReference type="Proteomes" id="UP000886198">
    <property type="component" value="Unassembled WGS sequence"/>
</dbReference>
<evidence type="ECO:0000313" key="3">
    <source>
        <dbReference type="EMBL" id="HDP78285.1"/>
    </source>
</evidence>
<dbReference type="InterPro" id="IPR013651">
    <property type="entry name" value="ATP-grasp_RimK-type"/>
</dbReference>
<sequence length="410" mass="48307">MDLSRLKRAFSIRILRQPDVRDTIHEEVKDEAIISNYIEENELGDSPKIEKGKTYKLLDMIVDWPDHVEKPKVGLTVDHKSRPHWVKYEHFLKKNSIPYELFEHRTSDWLEKARKYDLIIWSLDSGPWEHEEIKRKITIIENNLGIRSFPTLPEMMLYDNKLMEVELLQLYKLPVAETFISHSYREVEETIHKLTYPQVSKMSKGSTSEEVFLVQSPGAAKKIANSSFSRYGRKTHWPCYRQKDYVYFQKFVEGEKYDLRIIVSANMITGYFRDCPERDFRASGGHKVRKTDLPIEAIEIALKVFHELSDSSIAVDMIKSAEGDYKIIELSQFTWSRTPVRLAVNGYPGYYLLHKDGRLEFKHGMFWNEDEILKVYFEMNYLTTPKTWKKENILPVIEKGNLYKDLSACK</sequence>
<dbReference type="GO" id="GO:0005737">
    <property type="term" value="C:cytoplasm"/>
    <property type="evidence" value="ECO:0007669"/>
    <property type="project" value="TreeGrafter"/>
</dbReference>
<dbReference type="GO" id="GO:0046872">
    <property type="term" value="F:metal ion binding"/>
    <property type="evidence" value="ECO:0007669"/>
    <property type="project" value="InterPro"/>
</dbReference>
<evidence type="ECO:0000256" key="1">
    <source>
        <dbReference type="PROSITE-ProRule" id="PRU00409"/>
    </source>
</evidence>
<dbReference type="SUPFAM" id="SSF56059">
    <property type="entry name" value="Glutathione synthetase ATP-binding domain-like"/>
    <property type="match status" value="1"/>
</dbReference>
<organism evidence="3">
    <name type="scientific">Mesotoga infera</name>
    <dbReference type="NCBI Taxonomy" id="1236046"/>
    <lineage>
        <taxon>Bacteria</taxon>
        <taxon>Thermotogati</taxon>
        <taxon>Thermotogota</taxon>
        <taxon>Thermotogae</taxon>
        <taxon>Kosmotogales</taxon>
        <taxon>Kosmotogaceae</taxon>
        <taxon>Mesotoga</taxon>
    </lineage>
</organism>
<name>A0A7C1H4H1_9BACT</name>
<dbReference type="PANTHER" id="PTHR21621">
    <property type="entry name" value="RIBOSOMAL PROTEIN S6 MODIFICATION PROTEIN"/>
    <property type="match status" value="1"/>
</dbReference>
<dbReference type="Gene3D" id="3.30.470.20">
    <property type="entry name" value="ATP-grasp fold, B domain"/>
    <property type="match status" value="1"/>
</dbReference>
<reference evidence="3" key="1">
    <citation type="journal article" date="2020" name="mSystems">
        <title>Genome- and Community-Level Interaction Insights into Carbon Utilization and Element Cycling Functions of Hydrothermarchaeota in Hydrothermal Sediment.</title>
        <authorList>
            <person name="Zhou Z."/>
            <person name="Liu Y."/>
            <person name="Xu W."/>
            <person name="Pan J."/>
            <person name="Luo Z.H."/>
            <person name="Li M."/>
        </authorList>
    </citation>
    <scope>NUCLEOTIDE SEQUENCE [LARGE SCALE GENOMIC DNA]</scope>
    <source>
        <strain evidence="3">SpSt-1179</strain>
    </source>
</reference>
<gene>
    <name evidence="3" type="ORF">ENN47_08915</name>
</gene>
<dbReference type="EMBL" id="DSBT01000261">
    <property type="protein sequence ID" value="HDP78285.1"/>
    <property type="molecule type" value="Genomic_DNA"/>
</dbReference>
<dbReference type="Pfam" id="PF08443">
    <property type="entry name" value="RimK"/>
    <property type="match status" value="1"/>
</dbReference>
<comment type="caution">
    <text evidence="3">The sequence shown here is derived from an EMBL/GenBank/DDBJ whole genome shotgun (WGS) entry which is preliminary data.</text>
</comment>
<dbReference type="PROSITE" id="PS50975">
    <property type="entry name" value="ATP_GRASP"/>
    <property type="match status" value="1"/>
</dbReference>
<evidence type="ECO:0000259" key="2">
    <source>
        <dbReference type="PROSITE" id="PS50975"/>
    </source>
</evidence>
<dbReference type="InterPro" id="IPR011761">
    <property type="entry name" value="ATP-grasp"/>
</dbReference>
<dbReference type="GO" id="GO:0005524">
    <property type="term" value="F:ATP binding"/>
    <property type="evidence" value="ECO:0007669"/>
    <property type="project" value="UniProtKB-UniRule"/>
</dbReference>
<feature type="domain" description="ATP-grasp" evidence="2">
    <location>
        <begin position="165"/>
        <end position="358"/>
    </location>
</feature>
<protein>
    <submittedName>
        <fullName evidence="3">ATP-dependent carboxylate-amine ligase</fullName>
    </submittedName>
</protein>
<proteinExistence type="predicted"/>
<keyword evidence="1" id="KW-0067">ATP-binding</keyword>
<dbReference type="GO" id="GO:0018169">
    <property type="term" value="F:ribosomal S6-glutamic acid ligase activity"/>
    <property type="evidence" value="ECO:0007669"/>
    <property type="project" value="TreeGrafter"/>
</dbReference>
<accession>A0A7C1H4H1</accession>
<dbReference type="GO" id="GO:0009432">
    <property type="term" value="P:SOS response"/>
    <property type="evidence" value="ECO:0007669"/>
    <property type="project" value="TreeGrafter"/>
</dbReference>